<evidence type="ECO:0000259" key="3">
    <source>
        <dbReference type="Pfam" id="PF01645"/>
    </source>
</evidence>
<dbReference type="EMBL" id="UOGE01000092">
    <property type="protein sequence ID" value="VAX24051.1"/>
    <property type="molecule type" value="Genomic_DNA"/>
</dbReference>
<evidence type="ECO:0000313" key="4">
    <source>
        <dbReference type="EMBL" id="VAX24051.1"/>
    </source>
</evidence>
<dbReference type="InterPro" id="IPR013785">
    <property type="entry name" value="Aldolase_TIM"/>
</dbReference>
<dbReference type="PIRSF" id="PIRSF006429">
    <property type="entry name" value="GOGAT_lg_2"/>
    <property type="match status" value="1"/>
</dbReference>
<dbReference type="CDD" id="cd02808">
    <property type="entry name" value="GltS_FMN"/>
    <property type="match status" value="1"/>
</dbReference>
<proteinExistence type="inferred from homology"/>
<organism evidence="4">
    <name type="scientific">hydrothermal vent metagenome</name>
    <dbReference type="NCBI Taxonomy" id="652676"/>
    <lineage>
        <taxon>unclassified sequences</taxon>
        <taxon>metagenomes</taxon>
        <taxon>ecological metagenomes</taxon>
    </lineage>
</organism>
<keyword evidence="2" id="KW-1133">Transmembrane helix</keyword>
<dbReference type="Gene3D" id="3.20.20.70">
    <property type="entry name" value="Aldolase class I"/>
    <property type="match status" value="1"/>
</dbReference>
<keyword evidence="4" id="KW-0560">Oxidoreductase</keyword>
<evidence type="ECO:0000256" key="1">
    <source>
        <dbReference type="ARBA" id="ARBA00009716"/>
    </source>
</evidence>
<sequence>MHVGVMFQFISSAILVALVLTPPAFILWLYLKNKRQTQHSLLRGKYWYIGIIRYIIESVGPEFRFYITDDDNQGQPISRVRFTAIVKAAKYLQTLISYGSKRDFNLPGAFLKNSMFPTLENELAVDNDKKLSTERYKIDKETIFFRHEHIEKVDVHPWFLKEKDIIRVGSSRENPWLLKGVVGMNGMSYGALGENAIKALSMGINMAGGSWMNTGEGGLSEYHLAGGCDIVFQIGPGLFGVGNGNREVNWKLLREKGAISNVKAFELKLAQGAKIRGGHVEGIKVTPEIAKIRGVKPWKNIDSPGRFSFIKDVACLFDFIIRIQDETGLPVGVKMVLGDTDALDDFCEEYQKRGRGPDYISVDGSEGGSGATFKEMADYLGVPILPAITIADIALRKAGLRDKVKIIAAGKLHLPEDVAVALSMGADLVGIARGFMIAIGCIMAHKCHTNECPVGVATTDKVMERALYVDEKKYRVMNYIITLRAGLFHLAAACGLNSPTELSRSNVVFKDDGYQVTNLADVFKEN</sequence>
<keyword evidence="2" id="KW-0812">Transmembrane</keyword>
<accession>A0A3B1CBN1</accession>
<name>A0A3B1CBN1_9ZZZZ</name>
<feature type="transmembrane region" description="Helical" evidence="2">
    <location>
        <begin position="6"/>
        <end position="31"/>
    </location>
</feature>
<dbReference type="InterPro" id="IPR024188">
    <property type="entry name" value="GltB"/>
</dbReference>
<comment type="similarity">
    <text evidence="1">Belongs to the glutamate synthase family.</text>
</comment>
<dbReference type="GO" id="GO:0016041">
    <property type="term" value="F:glutamate synthase (ferredoxin) activity"/>
    <property type="evidence" value="ECO:0007669"/>
    <property type="project" value="UniProtKB-EC"/>
</dbReference>
<feature type="domain" description="Glutamate synthase" evidence="3">
    <location>
        <begin position="129"/>
        <end position="496"/>
    </location>
</feature>
<keyword evidence="2" id="KW-0472">Membrane</keyword>
<dbReference type="GO" id="GO:0006537">
    <property type="term" value="P:glutamate biosynthetic process"/>
    <property type="evidence" value="ECO:0007669"/>
    <property type="project" value="InterPro"/>
</dbReference>
<dbReference type="PANTHER" id="PTHR43819">
    <property type="entry name" value="ARCHAEAL-TYPE GLUTAMATE SYNTHASE [NADPH]"/>
    <property type="match status" value="1"/>
</dbReference>
<dbReference type="Pfam" id="PF01645">
    <property type="entry name" value="Glu_synthase"/>
    <property type="match status" value="1"/>
</dbReference>
<gene>
    <name evidence="4" type="ORF">MNBD_NITROSPINAE02-2222</name>
</gene>
<protein>
    <submittedName>
        <fullName evidence="4">Ferredoxin-dependent glutamate synthase</fullName>
        <ecNumber evidence="4">1.4.7.1</ecNumber>
    </submittedName>
</protein>
<dbReference type="InterPro" id="IPR002932">
    <property type="entry name" value="Glu_synthdom"/>
</dbReference>
<evidence type="ECO:0000256" key="2">
    <source>
        <dbReference type="SAM" id="Phobius"/>
    </source>
</evidence>
<dbReference type="AlphaFoldDB" id="A0A3B1CBN1"/>
<dbReference type="SUPFAM" id="SSF51395">
    <property type="entry name" value="FMN-linked oxidoreductases"/>
    <property type="match status" value="1"/>
</dbReference>
<dbReference type="PANTHER" id="PTHR43819:SF1">
    <property type="entry name" value="ARCHAEAL-TYPE GLUTAMATE SYNTHASE [NADPH]"/>
    <property type="match status" value="1"/>
</dbReference>
<dbReference type="EC" id="1.4.7.1" evidence="4"/>
<reference evidence="4" key="1">
    <citation type="submission" date="2018-06" db="EMBL/GenBank/DDBJ databases">
        <authorList>
            <person name="Zhirakovskaya E."/>
        </authorList>
    </citation>
    <scope>NUCLEOTIDE SEQUENCE</scope>
</reference>